<name>D8R1G6_SELML</name>
<dbReference type="Gramene" id="EFJ33887">
    <property type="protein sequence ID" value="EFJ33887"/>
    <property type="gene ID" value="SELMODRAFT_72214"/>
</dbReference>
<accession>D8R1G6</accession>
<proteinExistence type="predicted"/>
<dbReference type="PANTHER" id="PTHR47925:SF84">
    <property type="entry name" value="PENTATRICOPEPTIDE REPEAT-CONTAINING PROTEIN"/>
    <property type="match status" value="1"/>
</dbReference>
<evidence type="ECO:0000313" key="1">
    <source>
        <dbReference type="EMBL" id="EFJ33887.1"/>
    </source>
</evidence>
<dbReference type="KEGG" id="smo:SELMODRAFT_72214"/>
<evidence type="ECO:0008006" key="3">
    <source>
        <dbReference type="Google" id="ProtNLM"/>
    </source>
</evidence>
<organism evidence="2">
    <name type="scientific">Selaginella moellendorffii</name>
    <name type="common">Spikemoss</name>
    <dbReference type="NCBI Taxonomy" id="88036"/>
    <lineage>
        <taxon>Eukaryota</taxon>
        <taxon>Viridiplantae</taxon>
        <taxon>Streptophyta</taxon>
        <taxon>Embryophyta</taxon>
        <taxon>Tracheophyta</taxon>
        <taxon>Lycopodiopsida</taxon>
        <taxon>Selaginellales</taxon>
        <taxon>Selaginellaceae</taxon>
        <taxon>Selaginella</taxon>
    </lineage>
</organism>
<feature type="non-terminal residue" evidence="1">
    <location>
        <position position="1"/>
    </location>
</feature>
<dbReference type="AlphaFoldDB" id="D8R1G6"/>
<feature type="non-terminal residue" evidence="1">
    <location>
        <position position="84"/>
    </location>
</feature>
<dbReference type="Gene3D" id="1.25.40.10">
    <property type="entry name" value="Tetratricopeptide repeat domain"/>
    <property type="match status" value="1"/>
</dbReference>
<keyword evidence="2" id="KW-1185">Reference proteome</keyword>
<dbReference type="eggNOG" id="KOG4197">
    <property type="taxonomic scope" value="Eukaryota"/>
</dbReference>
<evidence type="ECO:0000313" key="2">
    <source>
        <dbReference type="Proteomes" id="UP000001514"/>
    </source>
</evidence>
<dbReference type="PANTHER" id="PTHR47925">
    <property type="entry name" value="OS01G0913400 PROTEIN-RELATED"/>
    <property type="match status" value="1"/>
</dbReference>
<protein>
    <recommendedName>
        <fullName evidence="3">Pentatricopeptide repeat-containing protein</fullName>
    </recommendedName>
</protein>
<gene>
    <name evidence="1" type="ORF">SELMODRAFT_72214</name>
</gene>
<dbReference type="InParanoid" id="D8R1G6"/>
<dbReference type="Proteomes" id="UP000001514">
    <property type="component" value="Unassembled WGS sequence"/>
</dbReference>
<sequence length="84" mass="9147">VSWMIAIYGQASRIVRSLKIIHSFHLKGMLPDQATFVCVLAACSHAGLLEVAYEIFCSITVNYGLSLLGDHCRCMVDLLGCSGQ</sequence>
<dbReference type="HOGENOM" id="CLU_2534242_0_0_1"/>
<dbReference type="EMBL" id="GL377570">
    <property type="protein sequence ID" value="EFJ33887.1"/>
    <property type="molecule type" value="Genomic_DNA"/>
</dbReference>
<reference evidence="1 2" key="1">
    <citation type="journal article" date="2011" name="Science">
        <title>The Selaginella genome identifies genetic changes associated with the evolution of vascular plants.</title>
        <authorList>
            <person name="Banks J.A."/>
            <person name="Nishiyama T."/>
            <person name="Hasebe M."/>
            <person name="Bowman J.L."/>
            <person name="Gribskov M."/>
            <person name="dePamphilis C."/>
            <person name="Albert V.A."/>
            <person name="Aono N."/>
            <person name="Aoyama T."/>
            <person name="Ambrose B.A."/>
            <person name="Ashton N.W."/>
            <person name="Axtell M.J."/>
            <person name="Barker E."/>
            <person name="Barker M.S."/>
            <person name="Bennetzen J.L."/>
            <person name="Bonawitz N.D."/>
            <person name="Chapple C."/>
            <person name="Cheng C."/>
            <person name="Correa L.G."/>
            <person name="Dacre M."/>
            <person name="DeBarry J."/>
            <person name="Dreyer I."/>
            <person name="Elias M."/>
            <person name="Engstrom E.M."/>
            <person name="Estelle M."/>
            <person name="Feng L."/>
            <person name="Finet C."/>
            <person name="Floyd S.K."/>
            <person name="Frommer W.B."/>
            <person name="Fujita T."/>
            <person name="Gramzow L."/>
            <person name="Gutensohn M."/>
            <person name="Harholt J."/>
            <person name="Hattori M."/>
            <person name="Heyl A."/>
            <person name="Hirai T."/>
            <person name="Hiwatashi Y."/>
            <person name="Ishikawa M."/>
            <person name="Iwata M."/>
            <person name="Karol K.G."/>
            <person name="Koehler B."/>
            <person name="Kolukisaoglu U."/>
            <person name="Kubo M."/>
            <person name="Kurata T."/>
            <person name="Lalonde S."/>
            <person name="Li K."/>
            <person name="Li Y."/>
            <person name="Litt A."/>
            <person name="Lyons E."/>
            <person name="Manning G."/>
            <person name="Maruyama T."/>
            <person name="Michael T.P."/>
            <person name="Mikami K."/>
            <person name="Miyazaki S."/>
            <person name="Morinaga S."/>
            <person name="Murata T."/>
            <person name="Mueller-Roeber B."/>
            <person name="Nelson D.R."/>
            <person name="Obara M."/>
            <person name="Oguri Y."/>
            <person name="Olmstead R.G."/>
            <person name="Onodera N."/>
            <person name="Petersen B.L."/>
            <person name="Pils B."/>
            <person name="Prigge M."/>
            <person name="Rensing S.A."/>
            <person name="Riano-Pachon D.M."/>
            <person name="Roberts A.W."/>
            <person name="Sato Y."/>
            <person name="Scheller H.V."/>
            <person name="Schulz B."/>
            <person name="Schulz C."/>
            <person name="Shakirov E.V."/>
            <person name="Shibagaki N."/>
            <person name="Shinohara N."/>
            <person name="Shippen D.E."/>
            <person name="Soerensen I."/>
            <person name="Sotooka R."/>
            <person name="Sugimoto N."/>
            <person name="Sugita M."/>
            <person name="Sumikawa N."/>
            <person name="Tanurdzic M."/>
            <person name="Theissen G."/>
            <person name="Ulvskov P."/>
            <person name="Wakazuki S."/>
            <person name="Weng J.K."/>
            <person name="Willats W.W."/>
            <person name="Wipf D."/>
            <person name="Wolf P.G."/>
            <person name="Yang L."/>
            <person name="Zimmer A.D."/>
            <person name="Zhu Q."/>
            <person name="Mitros T."/>
            <person name="Hellsten U."/>
            <person name="Loque D."/>
            <person name="Otillar R."/>
            <person name="Salamov A."/>
            <person name="Schmutz J."/>
            <person name="Shapiro H."/>
            <person name="Lindquist E."/>
            <person name="Lucas S."/>
            <person name="Rokhsar D."/>
            <person name="Grigoriev I.V."/>
        </authorList>
    </citation>
    <scope>NUCLEOTIDE SEQUENCE [LARGE SCALE GENOMIC DNA]</scope>
</reference>
<dbReference type="InterPro" id="IPR011990">
    <property type="entry name" value="TPR-like_helical_dom_sf"/>
</dbReference>